<dbReference type="InterPro" id="IPR050764">
    <property type="entry name" value="CbbQ/NirQ/NorQ/GpvN"/>
</dbReference>
<dbReference type="InterPro" id="IPR027417">
    <property type="entry name" value="P-loop_NTPase"/>
</dbReference>
<proteinExistence type="predicted"/>
<feature type="non-terminal residue" evidence="3">
    <location>
        <position position="1"/>
    </location>
</feature>
<dbReference type="SUPFAM" id="SSF52540">
    <property type="entry name" value="P-loop containing nucleoside triphosphate hydrolases"/>
    <property type="match status" value="1"/>
</dbReference>
<dbReference type="PANTHER" id="PTHR42759">
    <property type="entry name" value="MOXR FAMILY PROTEIN"/>
    <property type="match status" value="1"/>
</dbReference>
<feature type="region of interest" description="Disordered" evidence="1">
    <location>
        <begin position="1"/>
        <end position="22"/>
    </location>
</feature>
<dbReference type="PANTHER" id="PTHR42759:SF1">
    <property type="entry name" value="MAGNESIUM-CHELATASE SUBUNIT CHLD"/>
    <property type="match status" value="1"/>
</dbReference>
<comment type="caution">
    <text evidence="3">The sequence shown here is derived from an EMBL/GenBank/DDBJ whole genome shotgun (WGS) entry which is preliminary data.</text>
</comment>
<evidence type="ECO:0000313" key="3">
    <source>
        <dbReference type="EMBL" id="KKL48523.1"/>
    </source>
</evidence>
<name>A0A0F9CGS2_9ZZZZ</name>
<protein>
    <recommendedName>
        <fullName evidence="2">ATPase dynein-related AAA domain-containing protein</fullName>
    </recommendedName>
</protein>
<dbReference type="InterPro" id="IPR011704">
    <property type="entry name" value="ATPase_dyneun-rel_AAA"/>
</dbReference>
<dbReference type="GO" id="GO:0016887">
    <property type="term" value="F:ATP hydrolysis activity"/>
    <property type="evidence" value="ECO:0007669"/>
    <property type="project" value="InterPro"/>
</dbReference>
<feature type="domain" description="ATPase dynein-related AAA" evidence="2">
    <location>
        <begin position="124"/>
        <end position="257"/>
    </location>
</feature>
<dbReference type="AlphaFoldDB" id="A0A0F9CGS2"/>
<gene>
    <name evidence="3" type="ORF">LCGC14_2324670</name>
</gene>
<sequence length="354" mass="37452">TPVSDARKRALDGLRPETAGQMTGPSVIADAIFEELRPRLGDAIDGDKIVARATAAAREVVTSVLAHGVKEAARVAREAAAEAVHAAGALPIEIRVPGAPPKDIGRQHKMFPRLLAVMATRTPVWLVGPAGSGKTVSVGVAADALELAFYPKSMGPATTEHAVIGHNGPDGTYVPGILHKPYTEGGVMLWDEIDAAHPAALTTLNAAISNDQYSFPHKTETRHADCVMVAAANTIGRGADRQYVGRVQLDAATLDRFAIIEWGYDEGFETALAAGYADAAPKHGLAIRGWCLRVQALRASAERLDVRLVFSTRAIANGARLLIGGLSLDEVEEMLLWNGADVDTAKKVRQGVQS</sequence>
<organism evidence="3">
    <name type="scientific">marine sediment metagenome</name>
    <dbReference type="NCBI Taxonomy" id="412755"/>
    <lineage>
        <taxon>unclassified sequences</taxon>
        <taxon>metagenomes</taxon>
        <taxon>ecological metagenomes</taxon>
    </lineage>
</organism>
<reference evidence="3" key="1">
    <citation type="journal article" date="2015" name="Nature">
        <title>Complex archaea that bridge the gap between prokaryotes and eukaryotes.</title>
        <authorList>
            <person name="Spang A."/>
            <person name="Saw J.H."/>
            <person name="Jorgensen S.L."/>
            <person name="Zaremba-Niedzwiedzka K."/>
            <person name="Martijn J."/>
            <person name="Lind A.E."/>
            <person name="van Eijk R."/>
            <person name="Schleper C."/>
            <person name="Guy L."/>
            <person name="Ettema T.J."/>
        </authorList>
    </citation>
    <scope>NUCLEOTIDE SEQUENCE</scope>
</reference>
<dbReference type="GO" id="GO:0005524">
    <property type="term" value="F:ATP binding"/>
    <property type="evidence" value="ECO:0007669"/>
    <property type="project" value="InterPro"/>
</dbReference>
<dbReference type="EMBL" id="LAZR01033292">
    <property type="protein sequence ID" value="KKL48523.1"/>
    <property type="molecule type" value="Genomic_DNA"/>
</dbReference>
<dbReference type="Gene3D" id="3.40.50.300">
    <property type="entry name" value="P-loop containing nucleotide triphosphate hydrolases"/>
    <property type="match status" value="1"/>
</dbReference>
<evidence type="ECO:0000256" key="1">
    <source>
        <dbReference type="SAM" id="MobiDB-lite"/>
    </source>
</evidence>
<dbReference type="Pfam" id="PF07728">
    <property type="entry name" value="AAA_5"/>
    <property type="match status" value="1"/>
</dbReference>
<feature type="compositionally biased region" description="Basic and acidic residues" evidence="1">
    <location>
        <begin position="1"/>
        <end position="15"/>
    </location>
</feature>
<accession>A0A0F9CGS2</accession>
<evidence type="ECO:0000259" key="2">
    <source>
        <dbReference type="Pfam" id="PF07728"/>
    </source>
</evidence>